<protein>
    <submittedName>
        <fullName evidence="1">DUF3284 domain-containing protein</fullName>
    </submittedName>
</protein>
<dbReference type="RefSeq" id="WP_160811255.1">
    <property type="nucleotide sequence ID" value="NZ_JBBOJN010000004.1"/>
</dbReference>
<gene>
    <name evidence="1" type="ORF">GTK63_09130</name>
</gene>
<proteinExistence type="predicted"/>
<organism evidence="1 2">
    <name type="scientific">Lactobacillus crispatus</name>
    <dbReference type="NCBI Taxonomy" id="47770"/>
    <lineage>
        <taxon>Bacteria</taxon>
        <taxon>Bacillati</taxon>
        <taxon>Bacillota</taxon>
        <taxon>Bacilli</taxon>
        <taxon>Lactobacillales</taxon>
        <taxon>Lactobacillaceae</taxon>
        <taxon>Lactobacillus</taxon>
    </lineage>
</organism>
<name>A0A7X4HPH6_9LACO</name>
<evidence type="ECO:0000313" key="2">
    <source>
        <dbReference type="Proteomes" id="UP000460132"/>
    </source>
</evidence>
<sequence>MVKLIRSYDFTSSEFFDYIEDSLTKEIKKARNNNKPIKIKAGTIYTLTGKDDTSTKVTINEFRRNELYSATFESMGEKLTVNYYTRDTPKGCTITLDETVHSYDPSQHNKLANFFYDFMYHRSAQEELNKLAKSIAEFKNK</sequence>
<dbReference type="InterPro" id="IPR021701">
    <property type="entry name" value="DUF3284"/>
</dbReference>
<evidence type="ECO:0000313" key="1">
    <source>
        <dbReference type="EMBL" id="MYN54450.1"/>
    </source>
</evidence>
<dbReference type="Proteomes" id="UP000460132">
    <property type="component" value="Unassembled WGS sequence"/>
</dbReference>
<dbReference type="Pfam" id="PF11687">
    <property type="entry name" value="DUF3284"/>
    <property type="match status" value="1"/>
</dbReference>
<dbReference type="EMBL" id="WWFF01000014">
    <property type="protein sequence ID" value="MYN54450.1"/>
    <property type="molecule type" value="Genomic_DNA"/>
</dbReference>
<comment type="caution">
    <text evidence="1">The sequence shown here is derived from an EMBL/GenBank/DDBJ whole genome shotgun (WGS) entry which is preliminary data.</text>
</comment>
<reference evidence="1 2" key="1">
    <citation type="submission" date="2020-01" db="EMBL/GenBank/DDBJ databases">
        <title>Vaginal microbiome of pregnant Indian women: Insights into the genome of dominants Lactobacillus species.</title>
        <authorList>
            <person name="Das B."/>
            <person name="Mehta O."/>
            <person name="Ghosh T.S."/>
            <person name="Kothidar A."/>
            <person name="Gowtham M.R."/>
            <person name="Mitra R."/>
            <person name="Kshetrapal P."/>
            <person name="Wadhwa N."/>
            <person name="Thiruvengadam R."/>
            <person name="Nair G.B."/>
            <person name="Bhatnagar S."/>
            <person name="Pore S."/>
        </authorList>
    </citation>
    <scope>NUCLEOTIDE SEQUENCE [LARGE SCALE GENOMIC DNA]</scope>
    <source>
        <strain evidence="1 2">Indica2</strain>
    </source>
</reference>
<accession>A0A7X4HPH6</accession>
<dbReference type="AlphaFoldDB" id="A0A7X4HPH6"/>